<evidence type="ECO:0000256" key="6">
    <source>
        <dbReference type="ARBA" id="ARBA00023180"/>
    </source>
</evidence>
<keyword evidence="4 7" id="KW-1133">Transmembrane helix</keyword>
<protein>
    <recommendedName>
        <fullName evidence="11">Prominin-1</fullName>
    </recommendedName>
</protein>
<keyword evidence="3 7" id="KW-0812">Transmembrane</keyword>
<dbReference type="EMBL" id="CALNXI010000349">
    <property type="protein sequence ID" value="CAH3025372.1"/>
    <property type="molecule type" value="Genomic_DNA"/>
</dbReference>
<keyword evidence="8" id="KW-0732">Signal</keyword>
<dbReference type="Proteomes" id="UP001159427">
    <property type="component" value="Unassembled WGS sequence"/>
</dbReference>
<accession>A0ABN8M6X5</accession>
<sequence length="845" mass="92566">MYMWILALLLFAKSVQCATNSNEKLQFVPSLPVGKPYSLTNEEDAWSLKGLSEIANGIALTLRSHPPYDIIGNILDKSFGKGGKSPSISEVIDYEVPLIVMASLALSAAIIIPIVGLIFCCCRCGGKCGGNVDDRKLKLHPTKERIAYSVGILLCAFFLILAGSFILASSVRMNDSIPRARTVWKDSFGDIQLYSDNTLEELYHIAVKEAIPTIGKLLNDVIAMAEDIVVPVLNQGAPLFESVFNSVLDCSQGITQSLVLLSEVESAVPSLVSVSSNIQRELQMAQKNLSDAVAQCKKDSGGGACDSLPEGNDLQTEANFTKVPNVTDTHKKVEDVSKTNLTDEVVKGNESVHNILHKVQNLTTNLTKDFQKFSEKIQNVDADVLKPLKNDINKYLQNSLYPLRDNVDDKYLGPNGMLSKYDKYRHVAFIVLGTLTLLDALLLIVAVILGQIGSTTYDTPSSRSNCTDWGGRLMIGAAGLFFFSAFLINLLLGILFLLGSNIAIVCDDLPDYKFLQKTIDDPKIMGEYILSKALFKDGNIPLTTSGILSDCSKNDAPWDAFKMDNLYNLSDVLSYKDKIPGIDKVFAELNSTITDTNVLSGEAKTTVNDSLNAGVHEINYTQFEEQVNKPIVKVSLQEFVSNLTKAAKEMETVSQQASDLLSKTASRLQHLDTTEVNPAKQQAKSLGQLTRQLKEQGNVIVDSAQRVVEDGNKVAHFFKNDALAIAARGVTKHWNTVFGDVDYFLAFAINQVKFDVGRCKPLSSIYHGLTNTVCHHYTAGLNASWVAFGLCALVLLISIILCVRASKHFRRTRTISGNEDDPAPAGEIEMPWMDSAADKQNLIHT</sequence>
<organism evidence="9 10">
    <name type="scientific">Porites evermanni</name>
    <dbReference type="NCBI Taxonomy" id="104178"/>
    <lineage>
        <taxon>Eukaryota</taxon>
        <taxon>Metazoa</taxon>
        <taxon>Cnidaria</taxon>
        <taxon>Anthozoa</taxon>
        <taxon>Hexacorallia</taxon>
        <taxon>Scleractinia</taxon>
        <taxon>Fungiina</taxon>
        <taxon>Poritidae</taxon>
        <taxon>Porites</taxon>
    </lineage>
</organism>
<reference evidence="9 10" key="1">
    <citation type="submission" date="2022-05" db="EMBL/GenBank/DDBJ databases">
        <authorList>
            <consortium name="Genoscope - CEA"/>
            <person name="William W."/>
        </authorList>
    </citation>
    <scope>NUCLEOTIDE SEQUENCE [LARGE SCALE GENOMIC DNA]</scope>
</reference>
<dbReference type="PANTHER" id="PTHR22730">
    <property type="entry name" value="PROMININ PROM PROTEIN"/>
    <property type="match status" value="1"/>
</dbReference>
<comment type="subcellular location">
    <subcellularLocation>
        <location evidence="1">Membrane</location>
        <topology evidence="1">Multi-pass membrane protein</topology>
    </subcellularLocation>
</comment>
<dbReference type="Pfam" id="PF05478">
    <property type="entry name" value="Prominin"/>
    <property type="match status" value="1"/>
</dbReference>
<comment type="similarity">
    <text evidence="2">Belongs to the prominin family.</text>
</comment>
<evidence type="ECO:0000313" key="9">
    <source>
        <dbReference type="EMBL" id="CAH3025372.1"/>
    </source>
</evidence>
<dbReference type="PANTHER" id="PTHR22730:SF1">
    <property type="entry name" value="PROMININ-LIKE PROTEIN"/>
    <property type="match status" value="1"/>
</dbReference>
<keyword evidence="6" id="KW-0325">Glycoprotein</keyword>
<evidence type="ECO:0000256" key="7">
    <source>
        <dbReference type="SAM" id="Phobius"/>
    </source>
</evidence>
<evidence type="ECO:0000256" key="8">
    <source>
        <dbReference type="SAM" id="SignalP"/>
    </source>
</evidence>
<evidence type="ECO:0000256" key="1">
    <source>
        <dbReference type="ARBA" id="ARBA00004141"/>
    </source>
</evidence>
<gene>
    <name evidence="9" type="ORF">PEVE_00025850</name>
</gene>
<name>A0ABN8M6X5_9CNID</name>
<evidence type="ECO:0000256" key="4">
    <source>
        <dbReference type="ARBA" id="ARBA00022989"/>
    </source>
</evidence>
<feature type="transmembrane region" description="Helical" evidence="7">
    <location>
        <begin position="427"/>
        <end position="452"/>
    </location>
</feature>
<feature type="transmembrane region" description="Helical" evidence="7">
    <location>
        <begin position="98"/>
        <end position="125"/>
    </location>
</feature>
<proteinExistence type="inferred from homology"/>
<feature type="transmembrane region" description="Helical" evidence="7">
    <location>
        <begin position="146"/>
        <end position="168"/>
    </location>
</feature>
<evidence type="ECO:0000256" key="3">
    <source>
        <dbReference type="ARBA" id="ARBA00022692"/>
    </source>
</evidence>
<keyword evidence="5 7" id="KW-0472">Membrane</keyword>
<dbReference type="InterPro" id="IPR008795">
    <property type="entry name" value="Prominin"/>
</dbReference>
<evidence type="ECO:0008006" key="11">
    <source>
        <dbReference type="Google" id="ProtNLM"/>
    </source>
</evidence>
<evidence type="ECO:0000313" key="10">
    <source>
        <dbReference type="Proteomes" id="UP001159427"/>
    </source>
</evidence>
<feature type="chain" id="PRO_5045084339" description="Prominin-1" evidence="8">
    <location>
        <begin position="18"/>
        <end position="845"/>
    </location>
</feature>
<comment type="caution">
    <text evidence="9">The sequence shown here is derived from an EMBL/GenBank/DDBJ whole genome shotgun (WGS) entry which is preliminary data.</text>
</comment>
<evidence type="ECO:0000256" key="2">
    <source>
        <dbReference type="ARBA" id="ARBA00006058"/>
    </source>
</evidence>
<feature type="signal peptide" evidence="8">
    <location>
        <begin position="1"/>
        <end position="17"/>
    </location>
</feature>
<feature type="transmembrane region" description="Helical" evidence="7">
    <location>
        <begin position="473"/>
        <end position="498"/>
    </location>
</feature>
<evidence type="ECO:0000256" key="5">
    <source>
        <dbReference type="ARBA" id="ARBA00023136"/>
    </source>
</evidence>
<feature type="transmembrane region" description="Helical" evidence="7">
    <location>
        <begin position="783"/>
        <end position="803"/>
    </location>
</feature>
<keyword evidence="10" id="KW-1185">Reference proteome</keyword>